<feature type="domain" description="MucBP" evidence="4">
    <location>
        <begin position="72"/>
        <end position="134"/>
    </location>
</feature>
<feature type="region of interest" description="Disordered" evidence="2">
    <location>
        <begin position="42"/>
        <end position="66"/>
    </location>
</feature>
<evidence type="ECO:0000256" key="3">
    <source>
        <dbReference type="SAM" id="Phobius"/>
    </source>
</evidence>
<dbReference type="Pfam" id="PF06458">
    <property type="entry name" value="MucBP"/>
    <property type="match status" value="1"/>
</dbReference>
<reference evidence="5 6" key="1">
    <citation type="journal article" date="2015" name="Genome Announc.">
        <title>Expanding the biotechnology potential of lactobacilli through comparative genomics of 213 strains and associated genera.</title>
        <authorList>
            <person name="Sun Z."/>
            <person name="Harris H.M."/>
            <person name="McCann A."/>
            <person name="Guo C."/>
            <person name="Argimon S."/>
            <person name="Zhang W."/>
            <person name="Yang X."/>
            <person name="Jeffery I.B."/>
            <person name="Cooney J.C."/>
            <person name="Kagawa T.F."/>
            <person name="Liu W."/>
            <person name="Song Y."/>
            <person name="Salvetti E."/>
            <person name="Wrobel A."/>
            <person name="Rasinkangas P."/>
            <person name="Parkhill J."/>
            <person name="Rea M.C."/>
            <person name="O'Sullivan O."/>
            <person name="Ritari J."/>
            <person name="Douillard F.P."/>
            <person name="Paul Ross R."/>
            <person name="Yang R."/>
            <person name="Briner A.E."/>
            <person name="Felis G.E."/>
            <person name="de Vos W.M."/>
            <person name="Barrangou R."/>
            <person name="Klaenhammer T.R."/>
            <person name="Caufield P.W."/>
            <person name="Cui Y."/>
            <person name="Zhang H."/>
            <person name="O'Toole P.W."/>
        </authorList>
    </citation>
    <scope>NUCLEOTIDE SEQUENCE [LARGE SCALE GENOMIC DNA]</scope>
    <source>
        <strain evidence="5 6">ATCC 53295</strain>
    </source>
</reference>
<evidence type="ECO:0000313" key="6">
    <source>
        <dbReference type="Proteomes" id="UP000051176"/>
    </source>
</evidence>
<feature type="compositionally biased region" description="Low complexity" evidence="2">
    <location>
        <begin position="201"/>
        <end position="211"/>
    </location>
</feature>
<name>A0A0R1GTQ2_9LACO</name>
<dbReference type="PATRIC" id="fig|1267003.4.peg.222"/>
<evidence type="ECO:0000256" key="1">
    <source>
        <dbReference type="ARBA" id="ARBA00022737"/>
    </source>
</evidence>
<comment type="caution">
    <text evidence="5">The sequence shown here is derived from an EMBL/GenBank/DDBJ whole genome shotgun (WGS) entry which is preliminary data.</text>
</comment>
<evidence type="ECO:0000313" key="5">
    <source>
        <dbReference type="EMBL" id="KRK37344.1"/>
    </source>
</evidence>
<proteinExistence type="predicted"/>
<accession>A0A0R1GTQ2</accession>
<gene>
    <name evidence="5" type="ORF">FD07_GL000212</name>
</gene>
<keyword evidence="3" id="KW-1133">Transmembrane helix</keyword>
<protein>
    <recommendedName>
        <fullName evidence="4">MucBP domain-containing protein</fullName>
    </recommendedName>
</protein>
<feature type="transmembrane region" description="Helical" evidence="3">
    <location>
        <begin position="243"/>
        <end position="267"/>
    </location>
</feature>
<keyword evidence="3" id="KW-0472">Membrane</keyword>
<keyword evidence="6" id="KW-1185">Reference proteome</keyword>
<dbReference type="AlphaFoldDB" id="A0A0R1GTQ2"/>
<dbReference type="RefSeq" id="WP_020088704.1">
    <property type="nucleotide sequence ID" value="NZ_AZCZ01000011.1"/>
</dbReference>
<dbReference type="InterPro" id="IPR009459">
    <property type="entry name" value="MucBP_dom"/>
</dbReference>
<evidence type="ECO:0000259" key="4">
    <source>
        <dbReference type="Pfam" id="PF06458"/>
    </source>
</evidence>
<dbReference type="Proteomes" id="UP000051176">
    <property type="component" value="Unassembled WGS sequence"/>
</dbReference>
<sequence length="276" mass="30516">MQELSSLKNLYISAKLWLSIIALVLVASVLAVDEHIAYADQTPPTLPQSSNSQPELPEKPTLPGTAHTTKATVTVCYVDQQGKGLHTNVILHGNVGEPYKAVAVTVEGYMFYDVPRNIKGVFLEQPQTVTYVYQTETVPDSAVPDSDEGTVVTSGAATIGSDLPPVKERRHPIHAVPRQPARRATVKPATRASRGHSVAKVVRPSSVSQRQVSRRKQTAEAQHHGGAAAKVVTPKHTAFHKHYIWQSLFSWWLIGGVIIGFWFFLAYRRRRKDQEE</sequence>
<dbReference type="eggNOG" id="COG4932">
    <property type="taxonomic scope" value="Bacteria"/>
</dbReference>
<organism evidence="5 6">
    <name type="scientific">Levilactobacillus parabrevis ATCC 53295</name>
    <dbReference type="NCBI Taxonomy" id="1267003"/>
    <lineage>
        <taxon>Bacteria</taxon>
        <taxon>Bacillati</taxon>
        <taxon>Bacillota</taxon>
        <taxon>Bacilli</taxon>
        <taxon>Lactobacillales</taxon>
        <taxon>Lactobacillaceae</taxon>
        <taxon>Levilactobacillus</taxon>
    </lineage>
</organism>
<dbReference type="STRING" id="357278.IV61_GL001884"/>
<feature type="region of interest" description="Disordered" evidence="2">
    <location>
        <begin position="180"/>
        <end position="229"/>
    </location>
</feature>
<dbReference type="Gene3D" id="3.10.20.320">
    <property type="entry name" value="Putative peptidoglycan bound protein (lpxtg motif)"/>
    <property type="match status" value="1"/>
</dbReference>
<keyword evidence="3" id="KW-0812">Transmembrane</keyword>
<keyword evidence="1" id="KW-0677">Repeat</keyword>
<evidence type="ECO:0000256" key="2">
    <source>
        <dbReference type="SAM" id="MobiDB-lite"/>
    </source>
</evidence>
<dbReference type="EMBL" id="AZCZ01000011">
    <property type="protein sequence ID" value="KRK37344.1"/>
    <property type="molecule type" value="Genomic_DNA"/>
</dbReference>